<feature type="transmembrane region" description="Helical" evidence="1">
    <location>
        <begin position="76"/>
        <end position="102"/>
    </location>
</feature>
<sequence>MQPVSGIARPLDFSYPTNRAIVIFSLAVFVTRTAATALTGIGIVGSTIPGAAAGLAVFLAWALGREVDPDHAYSALLAAALTAAALLVLPVFDVITLLWLLLLLRVVNRTTGRAATTTDVALVLILTLWPLRQGFLIAGPIAAAALILDGTLRKPAPHRIPAAALALAAAATAFFAGRGTAITTPPLPIGITIVVATVLFLRAIVASSTVRSSGDGGGGPLDPGRVRAAQALALATALVALPWNPAGVAPLWAAVLAAGIWQVWLMIRKNR</sequence>
<keyword evidence="1" id="KW-0472">Membrane</keyword>
<organism evidence="2 3">
    <name type="scientific">Methanofollis formosanus</name>
    <dbReference type="NCBI Taxonomy" id="299308"/>
    <lineage>
        <taxon>Archaea</taxon>
        <taxon>Methanobacteriati</taxon>
        <taxon>Methanobacteriota</taxon>
        <taxon>Stenosarchaea group</taxon>
        <taxon>Methanomicrobia</taxon>
        <taxon>Methanomicrobiales</taxon>
        <taxon>Methanomicrobiaceae</taxon>
        <taxon>Methanofollis</taxon>
    </lineage>
</organism>
<accession>A0A8G1A299</accession>
<evidence type="ECO:0000313" key="2">
    <source>
        <dbReference type="EMBL" id="QYZ79760.1"/>
    </source>
</evidence>
<dbReference type="OrthoDB" id="118169at2157"/>
<feature type="transmembrane region" description="Helical" evidence="1">
    <location>
        <begin position="187"/>
        <end position="205"/>
    </location>
</feature>
<protein>
    <submittedName>
        <fullName evidence="2">Uncharacterized protein</fullName>
    </submittedName>
</protein>
<dbReference type="AlphaFoldDB" id="A0A8G1A299"/>
<feature type="transmembrane region" description="Helical" evidence="1">
    <location>
        <begin position="122"/>
        <end position="148"/>
    </location>
</feature>
<evidence type="ECO:0000313" key="3">
    <source>
        <dbReference type="Proteomes" id="UP000826709"/>
    </source>
</evidence>
<dbReference type="RefSeq" id="WP_220681067.1">
    <property type="nucleotide sequence ID" value="NZ_CP037968.1"/>
</dbReference>
<proteinExistence type="predicted"/>
<evidence type="ECO:0000256" key="1">
    <source>
        <dbReference type="SAM" id="Phobius"/>
    </source>
</evidence>
<keyword evidence="1" id="KW-1133">Transmembrane helix</keyword>
<reference evidence="2" key="2">
    <citation type="submission" date="2019-03" db="EMBL/GenBank/DDBJ databases">
        <authorList>
            <person name="Chen S.-C."/>
            <person name="Wu S.-Y."/>
            <person name="Lai M.-C."/>
        </authorList>
    </citation>
    <scope>NUCLEOTIDE SEQUENCE</scope>
    <source>
        <strain evidence="2">ML15</strain>
    </source>
</reference>
<keyword evidence="3" id="KW-1185">Reference proteome</keyword>
<dbReference type="Proteomes" id="UP000826709">
    <property type="component" value="Chromosome"/>
</dbReference>
<feature type="transmembrane region" description="Helical" evidence="1">
    <location>
        <begin position="249"/>
        <end position="267"/>
    </location>
</feature>
<feature type="transmembrane region" description="Helical" evidence="1">
    <location>
        <begin position="160"/>
        <end position="181"/>
    </location>
</feature>
<dbReference type="EMBL" id="CP037968">
    <property type="protein sequence ID" value="QYZ79760.1"/>
    <property type="molecule type" value="Genomic_DNA"/>
</dbReference>
<keyword evidence="1" id="KW-0812">Transmembrane</keyword>
<gene>
    <name evidence="2" type="ORF">E2N92_10130</name>
</gene>
<feature type="transmembrane region" description="Helical" evidence="1">
    <location>
        <begin position="21"/>
        <end position="41"/>
    </location>
</feature>
<feature type="transmembrane region" description="Helical" evidence="1">
    <location>
        <begin position="47"/>
        <end position="64"/>
    </location>
</feature>
<name>A0A8G1A299_9EURY</name>
<reference evidence="2" key="1">
    <citation type="journal article" date="2005" name="Int. J. Syst. Evol. Microbiol.">
        <title>Methanofollis formosanus sp. nov., isolated from a fish pond.</title>
        <authorList>
            <person name="Wu S.Y."/>
            <person name="Chen S.C."/>
            <person name="Lai M.C."/>
        </authorList>
    </citation>
    <scope>NUCLEOTIDE SEQUENCE</scope>
    <source>
        <strain evidence="2">ML15</strain>
    </source>
</reference>
<dbReference type="KEGG" id="mfk:E2N92_10130"/>